<evidence type="ECO:0000313" key="2">
    <source>
        <dbReference type="Proteomes" id="UP001145114"/>
    </source>
</evidence>
<organism evidence="1 2">
    <name type="scientific">Spiromyces aspiralis</name>
    <dbReference type="NCBI Taxonomy" id="68401"/>
    <lineage>
        <taxon>Eukaryota</taxon>
        <taxon>Fungi</taxon>
        <taxon>Fungi incertae sedis</taxon>
        <taxon>Zoopagomycota</taxon>
        <taxon>Kickxellomycotina</taxon>
        <taxon>Kickxellomycetes</taxon>
        <taxon>Kickxellales</taxon>
        <taxon>Kickxellaceae</taxon>
        <taxon>Spiromyces</taxon>
    </lineage>
</organism>
<sequence length="932" mass="104921">MSSPDHHATDSPPTPAVAAVSPYPSQSGGPKLSSIPEGSGSPPLQPPSAIEEHDPIRIKLAVEVASAPEELQVGLSEIIIYHPVPYFLRHDDPPSSAVLWHVRFEKDHRLGRSFEILSNHLATQQGQTSNGDNSICYSNSSSNNSSDGNNDAANNTVITIRYNRPTEAFRGLGHVLTSARMFEMRSPDEMRCPAIFTREEAKFETLALMIDCSRNGVLTVSSICEFLRYMALSGYSMLQLYTEDTYKVPGEPFFGYLRGGYTKSELEQVDNYAFALGIEVIPCIQTLGHLGQILQWPPYAGLRDTHEVILSRSDDTYKFLEKIIRTISSCFRSKRIHIGMDEAYGVGEGRFKQIFGSHDSAEVFVEHLQRVNQICIGLGLKPMIWSDMLFCLAAKNNALYAYYDQSNNPSDLDKMRGIPNNIELVFWDYYHTAPEIYKRKIQQHRDLGCEDPWVAGAAWTWSRLWCALPFSFESNRASLTSAKDPEGGVNNFMLTLWGDEGNECDYFSALPAILYVGHQAYTDSTEIDINIMENSFAAICGGDLEEWVKCSRLDEAPSNAPMDIRPQMPSNMSKWLLWEDPILSFMSPQYADIDLQSHFTMLANNALYKAHTASALSFTRYPLNRLLRLPGLLARVLALKCHLREDLVNAYRTGDRAKLLEIARTRIQALLEAERELWLFHRTRWHRIYKPFGWEVLELRYGGLTARLQTFYDRIISYAVGARVSDLGYSRALAVTAGLGQIMDGLWPPPPATVSGTEGESAKSLQGDGHGYGEMREDHHHHQQQQQHQRMDVDDSDNMVIPDDMSKQQSQELADRRFVDASDGENRLQPPQAFNSVTITLDGKDGSKSMQLETSTPSHILPVLTNTSQPIAKPMMTTTAAEESMYRHHNYEHDVTIDSLPELEEDLHCVYENAYTNLIIDYGRVSTPSRLG</sequence>
<reference evidence="1" key="1">
    <citation type="submission" date="2022-06" db="EMBL/GenBank/DDBJ databases">
        <title>Phylogenomic reconstructions and comparative analyses of Kickxellomycotina fungi.</title>
        <authorList>
            <person name="Reynolds N.K."/>
            <person name="Stajich J.E."/>
            <person name="Barry K."/>
            <person name="Grigoriev I.V."/>
            <person name="Crous P."/>
            <person name="Smith M.E."/>
        </authorList>
    </citation>
    <scope>NUCLEOTIDE SEQUENCE</scope>
    <source>
        <strain evidence="1">RSA 2271</strain>
    </source>
</reference>
<proteinExistence type="predicted"/>
<name>A0ACC1HWB5_9FUNG</name>
<protein>
    <submittedName>
        <fullName evidence="1">Uncharacterized protein</fullName>
    </submittedName>
</protein>
<comment type="caution">
    <text evidence="1">The sequence shown here is derived from an EMBL/GenBank/DDBJ whole genome shotgun (WGS) entry which is preliminary data.</text>
</comment>
<evidence type="ECO:0000313" key="1">
    <source>
        <dbReference type="EMBL" id="KAJ1679951.1"/>
    </source>
</evidence>
<gene>
    <name evidence="1" type="ORF">EV182_000981</name>
</gene>
<dbReference type="EMBL" id="JAMZIH010000100">
    <property type="protein sequence ID" value="KAJ1679951.1"/>
    <property type="molecule type" value="Genomic_DNA"/>
</dbReference>
<keyword evidence="2" id="KW-1185">Reference proteome</keyword>
<dbReference type="Proteomes" id="UP001145114">
    <property type="component" value="Unassembled WGS sequence"/>
</dbReference>
<accession>A0ACC1HWB5</accession>